<dbReference type="EMBL" id="CP032382">
    <property type="protein sequence ID" value="AYB35397.1"/>
    <property type="molecule type" value="Genomic_DNA"/>
</dbReference>
<dbReference type="AlphaFoldDB" id="A0A385SZ48"/>
<name>A0A385SZ48_9BACT</name>
<sequence length="133" mass="14598">MIISATIHNRRDTNDIIVQTDSNRKTVNIPGKAEGFGSSINGGELLLLALATCFCNDIYREGARKNMVIQSVDVTVTGTFAREHESATDITYQVNVQAPAHSSQEINDLIRFVDSIAEIHNTLRKGAQVTLKL</sequence>
<evidence type="ECO:0000313" key="1">
    <source>
        <dbReference type="EMBL" id="AYB35397.1"/>
    </source>
</evidence>
<dbReference type="Pfam" id="PF02566">
    <property type="entry name" value="OsmC"/>
    <property type="match status" value="1"/>
</dbReference>
<evidence type="ECO:0000313" key="2">
    <source>
        <dbReference type="Proteomes" id="UP000266183"/>
    </source>
</evidence>
<dbReference type="KEGG" id="chk:D4L85_03520"/>
<dbReference type="InterPro" id="IPR015946">
    <property type="entry name" value="KH_dom-like_a/b"/>
</dbReference>
<accession>A0A385SZ48</accession>
<reference evidence="2" key="1">
    <citation type="submission" date="2018-09" db="EMBL/GenBank/DDBJ databases">
        <title>Chryseolinea sp. KIS68-18 isolated from soil.</title>
        <authorList>
            <person name="Weon H.-Y."/>
            <person name="Kwon S.-W."/>
            <person name="Lee S.A."/>
        </authorList>
    </citation>
    <scope>NUCLEOTIDE SEQUENCE [LARGE SCALE GENOMIC DNA]</scope>
    <source>
        <strain evidence="2">KIS68-18</strain>
    </source>
</reference>
<dbReference type="InterPro" id="IPR003718">
    <property type="entry name" value="OsmC/Ohr_fam"/>
</dbReference>
<keyword evidence="2" id="KW-1185">Reference proteome</keyword>
<dbReference type="InterPro" id="IPR036102">
    <property type="entry name" value="OsmC/Ohrsf"/>
</dbReference>
<dbReference type="Gene3D" id="3.30.300.20">
    <property type="match status" value="1"/>
</dbReference>
<gene>
    <name evidence="1" type="ORF">D4L85_03520</name>
</gene>
<proteinExistence type="predicted"/>
<organism evidence="1 2">
    <name type="scientific">Chryseolinea soli</name>
    <dbReference type="NCBI Taxonomy" id="2321403"/>
    <lineage>
        <taxon>Bacteria</taxon>
        <taxon>Pseudomonadati</taxon>
        <taxon>Bacteroidota</taxon>
        <taxon>Cytophagia</taxon>
        <taxon>Cytophagales</taxon>
        <taxon>Fulvivirgaceae</taxon>
        <taxon>Chryseolinea</taxon>
    </lineage>
</organism>
<dbReference type="SUPFAM" id="SSF82784">
    <property type="entry name" value="OsmC-like"/>
    <property type="match status" value="1"/>
</dbReference>
<dbReference type="OrthoDB" id="1358603at2"/>
<dbReference type="Proteomes" id="UP000266183">
    <property type="component" value="Chromosome"/>
</dbReference>
<protein>
    <submittedName>
        <fullName evidence="1">OsmC family peroxiredoxin</fullName>
    </submittedName>
</protein>
<dbReference type="RefSeq" id="WP_119758645.1">
    <property type="nucleotide sequence ID" value="NZ_CP032382.1"/>
</dbReference>